<evidence type="ECO:0000313" key="2">
    <source>
        <dbReference type="EMBL" id="VDM42034.1"/>
    </source>
</evidence>
<protein>
    <submittedName>
        <fullName evidence="4">FSA_C domain-containing protein</fullName>
    </submittedName>
</protein>
<evidence type="ECO:0000259" key="1">
    <source>
        <dbReference type="Pfam" id="PF20413"/>
    </source>
</evidence>
<gene>
    <name evidence="2" type="ORF">TCNE_LOCUS10713</name>
</gene>
<name>A0A183UQE3_TOXCA</name>
<dbReference type="Pfam" id="PF20413">
    <property type="entry name" value="BLTP1_N"/>
    <property type="match status" value="1"/>
</dbReference>
<dbReference type="GO" id="GO:0098793">
    <property type="term" value="C:presynapse"/>
    <property type="evidence" value="ECO:0007669"/>
    <property type="project" value="GOC"/>
</dbReference>
<accession>A0A183UQE3</accession>
<reference evidence="4" key="1">
    <citation type="submission" date="2016-06" db="UniProtKB">
        <authorList>
            <consortium name="WormBaseParasite"/>
        </authorList>
    </citation>
    <scope>IDENTIFICATION</scope>
</reference>
<reference evidence="2 3" key="2">
    <citation type="submission" date="2018-11" db="EMBL/GenBank/DDBJ databases">
        <authorList>
            <consortium name="Pathogen Informatics"/>
        </authorList>
    </citation>
    <scope>NUCLEOTIDE SEQUENCE [LARGE SCALE GENOMIC DNA]</scope>
</reference>
<dbReference type="InterPro" id="IPR047104">
    <property type="entry name" value="BLTP1_N"/>
</dbReference>
<dbReference type="PANTHER" id="PTHR31640:SF1">
    <property type="entry name" value="BRIDGE-LIKE LIPID TRANSFER PROTEIN FAMILY MEMBER 1"/>
    <property type="match status" value="1"/>
</dbReference>
<evidence type="ECO:0000313" key="3">
    <source>
        <dbReference type="Proteomes" id="UP000050794"/>
    </source>
</evidence>
<dbReference type="GO" id="GO:0048488">
    <property type="term" value="P:synaptic vesicle endocytosis"/>
    <property type="evidence" value="ECO:0007669"/>
    <property type="project" value="TreeGrafter"/>
</dbReference>
<sequence length="760" mass="85642">MSLVTVQQLARERSMTGYGGLGAVRTTGIFHGKSDCVKEGSVIQLKLHYNVFTSVYECSAKRAKKHSASFCGRIAVKGARLMRQNRTCTLGDDKRMSRFLLPVPNATDELSVPFSERISIAWPHSELNGQKLLWLAFSLLLLFVWVLFLVLYLSRVLGPIVGRILTRMAHHFGYEGEIMMESFSLSLIGGRVLFRNATYICDDFSVHCEYGCIVFGYWIPLSDADIALESSEKSRLHLWLSGFDVHLYNSSMFRRGMTGGLGERVSSPKLNCSQDTVNKVKSQDAFYKMLWSLIGCVQLELFSTKIIVGNHLLPTVLAIHVERSQSQFSRRHSEVDGRQRVIHQTNAKNVEISFLKCEDFCESKSYRLSARTGPPPRTMGQEAVQIEDMSSPRPCCNIVMDLGSDVEIAYGPWADAQRLILMEFFYPVDYHIAELTKLPGAGESQILERVDLVVTAKENMHVDLWFTRDDELNVILTTIKRRATIEVSLPLTVDESGSEISLKCSLEGAVCSTSLAFRKLFQSDVINADIVAHIPRAYNGLQSWQLSLHLGHISAWFIWDHTTFFMDLMKEISLETLSDIFTFAPAIWKFTVECSDFEIIFILNDKNWIDASRPSGNLLASVVGSMMTAKFDIVKDDFCMPKSRFFADIKGRNSLAARFRLPDKSTMSPALQSLFKDAFFASYAPCVDLPANTELPVGWIDFWRTESASITVEFIYHPLYLDPCTDLPESAIPTKFTTKASHPLELDEDTLQITASFILA</sequence>
<evidence type="ECO:0000313" key="4">
    <source>
        <dbReference type="WBParaSite" id="TCNE_0001071301-mRNA-1"/>
    </source>
</evidence>
<dbReference type="WBParaSite" id="TCNE_0001071301-mRNA-1">
    <property type="protein sequence ID" value="TCNE_0001071301-mRNA-1"/>
    <property type="gene ID" value="TCNE_0001071301"/>
</dbReference>
<dbReference type="AlphaFoldDB" id="A0A183UQE3"/>
<keyword evidence="3" id="KW-1185">Reference proteome</keyword>
<dbReference type="PANTHER" id="PTHR31640">
    <property type="entry name" value="TRANSMEMBRANE PROTEIN KIAA1109"/>
    <property type="match status" value="1"/>
</dbReference>
<dbReference type="EMBL" id="UYWY01020592">
    <property type="protein sequence ID" value="VDM42034.1"/>
    <property type="molecule type" value="Genomic_DNA"/>
</dbReference>
<dbReference type="Proteomes" id="UP000050794">
    <property type="component" value="Unassembled WGS sequence"/>
</dbReference>
<organism evidence="3 4">
    <name type="scientific">Toxocara canis</name>
    <name type="common">Canine roundworm</name>
    <dbReference type="NCBI Taxonomy" id="6265"/>
    <lineage>
        <taxon>Eukaryota</taxon>
        <taxon>Metazoa</taxon>
        <taxon>Ecdysozoa</taxon>
        <taxon>Nematoda</taxon>
        <taxon>Chromadorea</taxon>
        <taxon>Rhabditida</taxon>
        <taxon>Spirurina</taxon>
        <taxon>Ascaridomorpha</taxon>
        <taxon>Ascaridoidea</taxon>
        <taxon>Toxocaridae</taxon>
        <taxon>Toxocara</taxon>
    </lineage>
</organism>
<feature type="domain" description="Bridge-like lipid transfer protein family member 1 N-terminal" evidence="1">
    <location>
        <begin position="382"/>
        <end position="721"/>
    </location>
</feature>
<proteinExistence type="predicted"/>
<dbReference type="InterPro" id="IPR033616">
    <property type="entry name" value="BLTP1"/>
</dbReference>